<dbReference type="GO" id="GO:0004252">
    <property type="term" value="F:serine-type endopeptidase activity"/>
    <property type="evidence" value="ECO:0007669"/>
    <property type="project" value="InterPro"/>
</dbReference>
<evidence type="ECO:0000259" key="5">
    <source>
        <dbReference type="Pfam" id="PF00082"/>
    </source>
</evidence>
<feature type="non-terminal residue" evidence="6">
    <location>
        <position position="1"/>
    </location>
</feature>
<comment type="caution">
    <text evidence="6">The sequence shown here is derived from an EMBL/GenBank/DDBJ whole genome shotgun (WGS) entry which is preliminary data.</text>
</comment>
<proteinExistence type="inferred from homology"/>
<dbReference type="SUPFAM" id="SSF52743">
    <property type="entry name" value="Subtilisin-like"/>
    <property type="match status" value="1"/>
</dbReference>
<keyword evidence="2" id="KW-0645">Protease</keyword>
<dbReference type="PROSITE" id="PS00138">
    <property type="entry name" value="SUBTILASE_SER"/>
    <property type="match status" value="1"/>
</dbReference>
<evidence type="ECO:0000256" key="4">
    <source>
        <dbReference type="ARBA" id="ARBA00022825"/>
    </source>
</evidence>
<keyword evidence="3" id="KW-0378">Hydrolase</keyword>
<feature type="non-terminal residue" evidence="6">
    <location>
        <position position="231"/>
    </location>
</feature>
<feature type="domain" description="Peptidase S8/S53" evidence="5">
    <location>
        <begin position="2"/>
        <end position="183"/>
    </location>
</feature>
<evidence type="ECO:0000256" key="2">
    <source>
        <dbReference type="ARBA" id="ARBA00022670"/>
    </source>
</evidence>
<comment type="similarity">
    <text evidence="1">Belongs to the peptidase S8 family.</text>
</comment>
<dbReference type="PANTHER" id="PTHR43806">
    <property type="entry name" value="PEPTIDASE S8"/>
    <property type="match status" value="1"/>
</dbReference>
<dbReference type="AlphaFoldDB" id="X1FFL2"/>
<protein>
    <recommendedName>
        <fullName evidence="5">Peptidase S8/S53 domain-containing protein</fullName>
    </recommendedName>
</protein>
<dbReference type="InterPro" id="IPR036852">
    <property type="entry name" value="Peptidase_S8/S53_dom_sf"/>
</dbReference>
<name>X1FFL2_9ZZZZ</name>
<evidence type="ECO:0000256" key="1">
    <source>
        <dbReference type="ARBA" id="ARBA00011073"/>
    </source>
</evidence>
<organism evidence="6">
    <name type="scientific">marine sediment metagenome</name>
    <dbReference type="NCBI Taxonomy" id="412755"/>
    <lineage>
        <taxon>unclassified sequences</taxon>
        <taxon>metagenomes</taxon>
        <taxon>ecological metagenomes</taxon>
    </lineage>
</organism>
<dbReference type="PROSITE" id="PS51892">
    <property type="entry name" value="SUBTILASE"/>
    <property type="match status" value="1"/>
</dbReference>
<dbReference type="PANTHER" id="PTHR43806:SF11">
    <property type="entry name" value="CEREVISIN-RELATED"/>
    <property type="match status" value="1"/>
</dbReference>
<reference evidence="6" key="1">
    <citation type="journal article" date="2014" name="Front. Microbiol.">
        <title>High frequency of phylogenetically diverse reductive dehalogenase-homologous genes in deep subseafloor sedimentary metagenomes.</title>
        <authorList>
            <person name="Kawai M."/>
            <person name="Futagami T."/>
            <person name="Toyoda A."/>
            <person name="Takaki Y."/>
            <person name="Nishi S."/>
            <person name="Hori S."/>
            <person name="Arai W."/>
            <person name="Tsubouchi T."/>
            <person name="Morono Y."/>
            <person name="Uchiyama I."/>
            <person name="Ito T."/>
            <person name="Fujiyama A."/>
            <person name="Inagaki F."/>
            <person name="Takami H."/>
        </authorList>
    </citation>
    <scope>NUCLEOTIDE SEQUENCE</scope>
    <source>
        <strain evidence="6">Expedition CK06-06</strain>
    </source>
</reference>
<keyword evidence="4" id="KW-0720">Serine protease</keyword>
<dbReference type="EMBL" id="BARU01012675">
    <property type="protein sequence ID" value="GAH43767.1"/>
    <property type="molecule type" value="Genomic_DNA"/>
</dbReference>
<dbReference type="Gene3D" id="3.40.50.200">
    <property type="entry name" value="Peptidase S8/S53 domain"/>
    <property type="match status" value="1"/>
</dbReference>
<dbReference type="InterPro" id="IPR050131">
    <property type="entry name" value="Peptidase_S8_subtilisin-like"/>
</dbReference>
<dbReference type="Pfam" id="PF00082">
    <property type="entry name" value="Peptidase_S8"/>
    <property type="match status" value="1"/>
</dbReference>
<accession>X1FFL2</accession>
<dbReference type="InterPro" id="IPR000209">
    <property type="entry name" value="Peptidase_S8/S53_dom"/>
</dbReference>
<dbReference type="GO" id="GO:0006508">
    <property type="term" value="P:proteolysis"/>
    <property type="evidence" value="ECO:0007669"/>
    <property type="project" value="UniProtKB-KW"/>
</dbReference>
<evidence type="ECO:0000256" key="3">
    <source>
        <dbReference type="ARBA" id="ARBA00022801"/>
    </source>
</evidence>
<dbReference type="InterPro" id="IPR023828">
    <property type="entry name" value="Peptidase_S8_Ser-AS"/>
</dbReference>
<gene>
    <name evidence="6" type="ORF">S03H2_23254</name>
</gene>
<evidence type="ECO:0000313" key="6">
    <source>
        <dbReference type="EMBL" id="GAH43767.1"/>
    </source>
</evidence>
<sequence length="231" mass="23777">FNHGTSVAAIIHAVVPNASILDMKVLDDAGNGTEEDVVLALEACARLLDTNPNLAPNIINMSLGSPDDNNPDNPLRVASRAVMSRGIVIVAAAGNNGEVFGAVTTPACEKYVVAIGSISSSPFLISEFSSRGPTLAGLIKPDAVFLGEDIILASSVSDISTIAKSGTSFSTPLTTGVIVLTMEGVVRTQTIPPEMFVGKNVITSIVAIDNMLPVVCTKPEGAPAGKDNDYG</sequence>